<organism evidence="2 3">
    <name type="scientific">Limosilactobacillus coleohominis 101-4-CHN</name>
    <dbReference type="NCBI Taxonomy" id="575594"/>
    <lineage>
        <taxon>Bacteria</taxon>
        <taxon>Bacillati</taxon>
        <taxon>Bacillota</taxon>
        <taxon>Bacilli</taxon>
        <taxon>Lactobacillales</taxon>
        <taxon>Lactobacillaceae</taxon>
        <taxon>Limosilactobacillus</taxon>
    </lineage>
</organism>
<feature type="transmembrane region" description="Helical" evidence="1">
    <location>
        <begin position="36"/>
        <end position="56"/>
    </location>
</feature>
<feature type="transmembrane region" description="Helical" evidence="1">
    <location>
        <begin position="7"/>
        <end position="24"/>
    </location>
</feature>
<dbReference type="InterPro" id="IPR021324">
    <property type="entry name" value="DUF2929"/>
</dbReference>
<dbReference type="OrthoDB" id="2300224at2"/>
<dbReference type="EMBL" id="GG698802">
    <property type="protein sequence ID" value="EEU30782.1"/>
    <property type="molecule type" value="Genomic_DNA"/>
</dbReference>
<protein>
    <submittedName>
        <fullName evidence="2">Uncharacterized protein</fullName>
    </submittedName>
</protein>
<dbReference type="Pfam" id="PF11151">
    <property type="entry name" value="DUF2929"/>
    <property type="match status" value="1"/>
</dbReference>
<dbReference type="AlphaFoldDB" id="C7XU21"/>
<dbReference type="Proteomes" id="UP000003987">
    <property type="component" value="Unassembled WGS sequence"/>
</dbReference>
<sequence>MKKLMGSIMAIIWGGILGMLLGYIGSQLEATSINFLHAAITGAVFAVIATNCVYAITTKANPARQK</sequence>
<gene>
    <name evidence="2" type="ORF">HMPREF0501_00187</name>
</gene>
<proteinExistence type="predicted"/>
<name>C7XU21_9LACO</name>
<keyword evidence="3" id="KW-1185">Reference proteome</keyword>
<evidence type="ECO:0000256" key="1">
    <source>
        <dbReference type="SAM" id="Phobius"/>
    </source>
</evidence>
<reference evidence="2 3" key="1">
    <citation type="submission" date="2009-06" db="EMBL/GenBank/DDBJ databases">
        <title>The Genome Sequence of Lactobacillus coleohominis strain 101-4-CHN.</title>
        <authorList>
            <consortium name="The Broad Institute Genome Sequencing Platform"/>
            <person name="Ward D."/>
            <person name="Young S.K."/>
            <person name="Zeng Q."/>
            <person name="Koehrsen M."/>
            <person name="Alvarado L."/>
            <person name="Berlin A."/>
            <person name="Borenstein D."/>
            <person name="Chen Z."/>
            <person name="Engels R."/>
            <person name="Freedman E."/>
            <person name="Gellesch M."/>
            <person name="Goldberg J."/>
            <person name="Griggs A."/>
            <person name="Gujja S."/>
            <person name="Heiman D."/>
            <person name="Hepburn T."/>
            <person name="Howarth C."/>
            <person name="Jen D."/>
            <person name="Larson L."/>
            <person name="Lewis B."/>
            <person name="Mehta T."/>
            <person name="Park D."/>
            <person name="Pearson M."/>
            <person name="Roberts A."/>
            <person name="Saif S."/>
            <person name="Shea T."/>
            <person name="Shenoy N."/>
            <person name="Sisk P."/>
            <person name="Stolte C."/>
            <person name="Sykes S."/>
            <person name="Walk T."/>
            <person name="White J."/>
            <person name="Yandava C."/>
            <person name="Liu Y."/>
            <person name="Xu Q."/>
            <person name="Lander E."/>
            <person name="Nusbaum C."/>
            <person name="Galagan J."/>
            <person name="Birren B."/>
        </authorList>
    </citation>
    <scope>NUCLEOTIDE SEQUENCE [LARGE SCALE GENOMIC DNA]</scope>
    <source>
        <strain evidence="2 3">101-4-CHN</strain>
    </source>
</reference>
<dbReference type="HOGENOM" id="CLU_174715_1_1_9"/>
<accession>C7XU21</accession>
<keyword evidence="1" id="KW-0812">Transmembrane</keyword>
<evidence type="ECO:0000313" key="2">
    <source>
        <dbReference type="EMBL" id="EEU30782.1"/>
    </source>
</evidence>
<keyword evidence="1" id="KW-0472">Membrane</keyword>
<evidence type="ECO:0000313" key="3">
    <source>
        <dbReference type="Proteomes" id="UP000003987"/>
    </source>
</evidence>
<dbReference type="RefSeq" id="WP_006915926.1">
    <property type="nucleotide sequence ID" value="NZ_GG698802.1"/>
</dbReference>
<keyword evidence="1" id="KW-1133">Transmembrane helix</keyword>